<feature type="compositionally biased region" description="Basic and acidic residues" evidence="1">
    <location>
        <begin position="73"/>
        <end position="93"/>
    </location>
</feature>
<dbReference type="EMBL" id="JH597876">
    <property type="status" value="NOT_ANNOTATED_CDS"/>
    <property type="molecule type" value="Genomic_DNA"/>
</dbReference>
<proteinExistence type="predicted"/>
<sequence length="112" mass="12704">MSLGIQGRIGATASTQVDEDTDMRWQKEIGSMQGHIDHHHCGDDQGSSKEIADADQCWSMRWKTRSDSCVSEIHPDSRASSSHQEDEAIHPELTEVEVLEEIRNCREGRERQ</sequence>
<dbReference type="Proteomes" id="UP000011713">
    <property type="component" value="Unassembled WGS sequence"/>
</dbReference>
<accession>M4B7V3</accession>
<feature type="region of interest" description="Disordered" evidence="1">
    <location>
        <begin position="1"/>
        <end position="21"/>
    </location>
</feature>
<name>M4B7V3_HYAAE</name>
<keyword evidence="3" id="KW-1185">Reference proteome</keyword>
<protein>
    <submittedName>
        <fullName evidence="2">Uncharacterized protein</fullName>
    </submittedName>
</protein>
<evidence type="ECO:0000313" key="2">
    <source>
        <dbReference type="EnsemblProtists" id="HpaP802355"/>
    </source>
</evidence>
<dbReference type="InParanoid" id="M4B7V3"/>
<dbReference type="HOGENOM" id="CLU_2150688_0_0_1"/>
<dbReference type="VEuPathDB" id="FungiDB:HpaG802355"/>
<evidence type="ECO:0000313" key="3">
    <source>
        <dbReference type="Proteomes" id="UP000011713"/>
    </source>
</evidence>
<evidence type="ECO:0000256" key="1">
    <source>
        <dbReference type="SAM" id="MobiDB-lite"/>
    </source>
</evidence>
<reference evidence="3" key="1">
    <citation type="journal article" date="2010" name="Science">
        <title>Signatures of adaptation to obligate biotrophy in the Hyaloperonospora arabidopsidis genome.</title>
        <authorList>
            <person name="Baxter L."/>
            <person name="Tripathy S."/>
            <person name="Ishaque N."/>
            <person name="Boot N."/>
            <person name="Cabral A."/>
            <person name="Kemen E."/>
            <person name="Thines M."/>
            <person name="Ah-Fong A."/>
            <person name="Anderson R."/>
            <person name="Badejoko W."/>
            <person name="Bittner-Eddy P."/>
            <person name="Boore J.L."/>
            <person name="Chibucos M.C."/>
            <person name="Coates M."/>
            <person name="Dehal P."/>
            <person name="Delehaunty K."/>
            <person name="Dong S."/>
            <person name="Downton P."/>
            <person name="Dumas B."/>
            <person name="Fabro G."/>
            <person name="Fronick C."/>
            <person name="Fuerstenberg S.I."/>
            <person name="Fulton L."/>
            <person name="Gaulin E."/>
            <person name="Govers F."/>
            <person name="Hughes L."/>
            <person name="Humphray S."/>
            <person name="Jiang R.H."/>
            <person name="Judelson H."/>
            <person name="Kamoun S."/>
            <person name="Kyung K."/>
            <person name="Meijer H."/>
            <person name="Minx P."/>
            <person name="Morris P."/>
            <person name="Nelson J."/>
            <person name="Phuntumart V."/>
            <person name="Qutob D."/>
            <person name="Rehmany A."/>
            <person name="Rougon-Cardoso A."/>
            <person name="Ryden P."/>
            <person name="Torto-Alalibo T."/>
            <person name="Studholme D."/>
            <person name="Wang Y."/>
            <person name="Win J."/>
            <person name="Wood J."/>
            <person name="Clifton S.W."/>
            <person name="Rogers J."/>
            <person name="Van den Ackerveken G."/>
            <person name="Jones J.D."/>
            <person name="McDowell J.M."/>
            <person name="Beynon J."/>
            <person name="Tyler B.M."/>
        </authorList>
    </citation>
    <scope>NUCLEOTIDE SEQUENCE [LARGE SCALE GENOMIC DNA]</scope>
    <source>
        <strain evidence="3">Emoy2</strain>
    </source>
</reference>
<organism evidence="2 3">
    <name type="scientific">Hyaloperonospora arabidopsidis (strain Emoy2)</name>
    <name type="common">Downy mildew agent</name>
    <name type="synonym">Peronospora arabidopsidis</name>
    <dbReference type="NCBI Taxonomy" id="559515"/>
    <lineage>
        <taxon>Eukaryota</taxon>
        <taxon>Sar</taxon>
        <taxon>Stramenopiles</taxon>
        <taxon>Oomycota</taxon>
        <taxon>Peronosporomycetes</taxon>
        <taxon>Peronosporales</taxon>
        <taxon>Peronosporaceae</taxon>
        <taxon>Hyaloperonospora</taxon>
    </lineage>
</organism>
<dbReference type="EnsemblProtists" id="HpaT802355">
    <property type="protein sequence ID" value="HpaP802355"/>
    <property type="gene ID" value="HpaG802355"/>
</dbReference>
<reference evidence="2" key="2">
    <citation type="submission" date="2015-06" db="UniProtKB">
        <authorList>
            <consortium name="EnsemblProtists"/>
        </authorList>
    </citation>
    <scope>IDENTIFICATION</scope>
    <source>
        <strain evidence="2">Emoy2</strain>
    </source>
</reference>
<dbReference type="AlphaFoldDB" id="M4B7V3"/>
<feature type="region of interest" description="Disordered" evidence="1">
    <location>
        <begin position="72"/>
        <end position="95"/>
    </location>
</feature>